<dbReference type="NCBIfam" id="NF001785">
    <property type="entry name" value="PRK00517.2-2"/>
    <property type="match status" value="1"/>
</dbReference>
<dbReference type="GO" id="GO:0008276">
    <property type="term" value="F:protein methyltransferase activity"/>
    <property type="evidence" value="ECO:0007669"/>
    <property type="project" value="UniProtKB-UniRule"/>
</dbReference>
<keyword evidence="3 6" id="KW-0489">Methyltransferase</keyword>
<dbReference type="GO" id="GO:0005840">
    <property type="term" value="C:ribosome"/>
    <property type="evidence" value="ECO:0007669"/>
    <property type="project" value="UniProtKB-KW"/>
</dbReference>
<organism evidence="7 8">
    <name type="scientific">Fulvivirga sedimenti</name>
    <dbReference type="NCBI Taxonomy" id="2879465"/>
    <lineage>
        <taxon>Bacteria</taxon>
        <taxon>Pseudomonadati</taxon>
        <taxon>Bacteroidota</taxon>
        <taxon>Cytophagia</taxon>
        <taxon>Cytophagales</taxon>
        <taxon>Fulvivirgaceae</taxon>
        <taxon>Fulvivirga</taxon>
    </lineage>
</organism>
<dbReference type="Proteomes" id="UP001139409">
    <property type="component" value="Unassembled WGS sequence"/>
</dbReference>
<dbReference type="CDD" id="cd02440">
    <property type="entry name" value="AdoMet_MTases"/>
    <property type="match status" value="1"/>
</dbReference>
<dbReference type="GO" id="GO:0032259">
    <property type="term" value="P:methylation"/>
    <property type="evidence" value="ECO:0007669"/>
    <property type="project" value="UniProtKB-KW"/>
</dbReference>
<feature type="binding site" evidence="6">
    <location>
        <position position="149"/>
    </location>
    <ligand>
        <name>S-adenosyl-L-methionine</name>
        <dbReference type="ChEBI" id="CHEBI:59789"/>
    </ligand>
</feature>
<dbReference type="Gene3D" id="3.40.50.150">
    <property type="entry name" value="Vaccinia Virus protein VP39"/>
    <property type="match status" value="1"/>
</dbReference>
<comment type="function">
    <text evidence="6">Methylates ribosomal protein L11.</text>
</comment>
<feature type="binding site" evidence="6">
    <location>
        <position position="128"/>
    </location>
    <ligand>
        <name>S-adenosyl-L-methionine</name>
        <dbReference type="ChEBI" id="CHEBI:59789"/>
    </ligand>
</feature>
<dbReference type="PANTHER" id="PTHR43648:SF1">
    <property type="entry name" value="ELECTRON TRANSFER FLAVOPROTEIN BETA SUBUNIT LYSINE METHYLTRANSFERASE"/>
    <property type="match status" value="1"/>
</dbReference>
<evidence type="ECO:0000256" key="5">
    <source>
        <dbReference type="ARBA" id="ARBA00022691"/>
    </source>
</evidence>
<dbReference type="Pfam" id="PF06325">
    <property type="entry name" value="PrmA"/>
    <property type="match status" value="1"/>
</dbReference>
<evidence type="ECO:0000256" key="2">
    <source>
        <dbReference type="ARBA" id="ARBA00022490"/>
    </source>
</evidence>
<protein>
    <recommendedName>
        <fullName evidence="6">Ribosomal protein L11 methyltransferase</fullName>
        <shortName evidence="6">L11 Mtase</shortName>
        <ecNumber evidence="6">2.1.1.-</ecNumber>
    </recommendedName>
</protein>
<dbReference type="GO" id="GO:0005737">
    <property type="term" value="C:cytoplasm"/>
    <property type="evidence" value="ECO:0007669"/>
    <property type="project" value="UniProtKB-SubCell"/>
</dbReference>
<keyword evidence="4 6" id="KW-0808">Transferase</keyword>
<evidence type="ECO:0000313" key="7">
    <source>
        <dbReference type="EMBL" id="MCA6078597.1"/>
    </source>
</evidence>
<feature type="binding site" evidence="6">
    <location>
        <position position="171"/>
    </location>
    <ligand>
        <name>S-adenosyl-L-methionine</name>
        <dbReference type="ChEBI" id="CHEBI:59789"/>
    </ligand>
</feature>
<comment type="subcellular location">
    <subcellularLocation>
        <location evidence="6">Cytoplasm</location>
    </subcellularLocation>
</comment>
<dbReference type="HAMAP" id="MF_00735">
    <property type="entry name" value="Methyltr_PrmA"/>
    <property type="match status" value="1"/>
</dbReference>
<comment type="caution">
    <text evidence="7">The sequence shown here is derived from an EMBL/GenBank/DDBJ whole genome shotgun (WGS) entry which is preliminary data.</text>
</comment>
<dbReference type="InterPro" id="IPR004498">
    <property type="entry name" value="Ribosomal_PrmA_MeTrfase"/>
</dbReference>
<evidence type="ECO:0000256" key="4">
    <source>
        <dbReference type="ARBA" id="ARBA00022679"/>
    </source>
</evidence>
<dbReference type="InterPro" id="IPR050078">
    <property type="entry name" value="Ribosomal_L11_MeTrfase_PrmA"/>
</dbReference>
<gene>
    <name evidence="6 7" type="primary">prmA</name>
    <name evidence="7" type="ORF">LDX50_27230</name>
</gene>
<evidence type="ECO:0000256" key="6">
    <source>
        <dbReference type="HAMAP-Rule" id="MF_00735"/>
    </source>
</evidence>
<comment type="catalytic activity">
    <reaction evidence="6">
        <text>L-lysyl-[protein] + 3 S-adenosyl-L-methionine = N(6),N(6),N(6)-trimethyl-L-lysyl-[protein] + 3 S-adenosyl-L-homocysteine + 3 H(+)</text>
        <dbReference type="Rhea" id="RHEA:54192"/>
        <dbReference type="Rhea" id="RHEA-COMP:9752"/>
        <dbReference type="Rhea" id="RHEA-COMP:13826"/>
        <dbReference type="ChEBI" id="CHEBI:15378"/>
        <dbReference type="ChEBI" id="CHEBI:29969"/>
        <dbReference type="ChEBI" id="CHEBI:57856"/>
        <dbReference type="ChEBI" id="CHEBI:59789"/>
        <dbReference type="ChEBI" id="CHEBI:61961"/>
    </reaction>
</comment>
<evidence type="ECO:0000256" key="1">
    <source>
        <dbReference type="ARBA" id="ARBA00009741"/>
    </source>
</evidence>
<dbReference type="EC" id="2.1.1.-" evidence="6"/>
<dbReference type="InterPro" id="IPR029063">
    <property type="entry name" value="SAM-dependent_MTases_sf"/>
</dbReference>
<evidence type="ECO:0000256" key="3">
    <source>
        <dbReference type="ARBA" id="ARBA00022603"/>
    </source>
</evidence>
<comment type="similarity">
    <text evidence="1 6">Belongs to the methyltransferase superfamily. PrmA family.</text>
</comment>
<reference evidence="7" key="1">
    <citation type="submission" date="2021-09" db="EMBL/GenBank/DDBJ databases">
        <title>Fulvivirga sp. isolated from coastal sediment.</title>
        <authorList>
            <person name="Yu H."/>
        </authorList>
    </citation>
    <scope>NUCLEOTIDE SEQUENCE</scope>
    <source>
        <strain evidence="7">1062</strain>
    </source>
</reference>
<keyword evidence="5 6" id="KW-0949">S-adenosyl-L-methionine</keyword>
<evidence type="ECO:0000313" key="8">
    <source>
        <dbReference type="Proteomes" id="UP001139409"/>
    </source>
</evidence>
<proteinExistence type="inferred from homology"/>
<feature type="binding site" evidence="6">
    <location>
        <position position="214"/>
    </location>
    <ligand>
        <name>S-adenosyl-L-methionine</name>
        <dbReference type="ChEBI" id="CHEBI:59789"/>
    </ligand>
</feature>
<keyword evidence="7" id="KW-0689">Ribosomal protein</keyword>
<dbReference type="AlphaFoldDB" id="A0A9X1HXK0"/>
<keyword evidence="8" id="KW-1185">Reference proteome</keyword>
<dbReference type="EMBL" id="JAIXNE010000006">
    <property type="protein sequence ID" value="MCA6078597.1"/>
    <property type="molecule type" value="Genomic_DNA"/>
</dbReference>
<dbReference type="RefSeq" id="WP_225699453.1">
    <property type="nucleotide sequence ID" value="NZ_JAIXNE010000006.1"/>
</dbReference>
<keyword evidence="7" id="KW-0687">Ribonucleoprotein</keyword>
<name>A0A9X1HXK0_9BACT</name>
<accession>A0A9X1HXK0</accession>
<keyword evidence="2 6" id="KW-0963">Cytoplasm</keyword>
<sequence>MALIDFMAVTFRCPEEFRDILIAELAELGYDTMMEIEDGLEAYIPESDFNQEHLDELLRRYASTAVTYSTSRVVTRNWNEEWEKNYDPIEVDGICRVRAVFHEANPEFKYEIIINPRMSFGTGHHSTTWLMMKHQLETDHVGKRVLDAGCGTAILAVLAEKLGAREVLAYDNNSWTIENAPENLSLNNCQSITIQEGTISTIDIQGAYDIILANINKNVLLEEMDYYNSYLVPGGVLMLSGFYDYDEQDIINRVIPLGFELVKTGHRNHWSALLFHKK</sequence>
<dbReference type="PANTHER" id="PTHR43648">
    <property type="entry name" value="ELECTRON TRANSFER FLAVOPROTEIN BETA SUBUNIT LYSINE METHYLTRANSFERASE"/>
    <property type="match status" value="1"/>
</dbReference>
<dbReference type="SUPFAM" id="SSF53335">
    <property type="entry name" value="S-adenosyl-L-methionine-dependent methyltransferases"/>
    <property type="match status" value="1"/>
</dbReference>